<feature type="chain" id="PRO_5021346608" evidence="4">
    <location>
        <begin position="28"/>
        <end position="161"/>
    </location>
</feature>
<dbReference type="InterPro" id="IPR014756">
    <property type="entry name" value="Ig_E-set"/>
</dbReference>
<dbReference type="SUPFAM" id="SSF81296">
    <property type="entry name" value="E set domains"/>
    <property type="match status" value="1"/>
</dbReference>
<dbReference type="Gene3D" id="2.60.40.770">
    <property type="match status" value="1"/>
</dbReference>
<dbReference type="VEuPathDB" id="VectorBase:AFUN018870"/>
<dbReference type="FunFam" id="2.60.40.770:FF:000001">
    <property type="entry name" value="NPC intracellular cholesterol transporter 2"/>
    <property type="match status" value="1"/>
</dbReference>
<dbReference type="VEuPathDB" id="VectorBase:AFUN2_006118"/>
<organism evidence="6">
    <name type="scientific">Anopheles funestus</name>
    <name type="common">African malaria mosquito</name>
    <dbReference type="NCBI Taxonomy" id="62324"/>
    <lineage>
        <taxon>Eukaryota</taxon>
        <taxon>Metazoa</taxon>
        <taxon>Ecdysozoa</taxon>
        <taxon>Arthropoda</taxon>
        <taxon>Hexapoda</taxon>
        <taxon>Insecta</taxon>
        <taxon>Pterygota</taxon>
        <taxon>Neoptera</taxon>
        <taxon>Endopterygota</taxon>
        <taxon>Diptera</taxon>
        <taxon>Nematocera</taxon>
        <taxon>Culicoidea</taxon>
        <taxon>Culicidae</taxon>
        <taxon>Anophelinae</taxon>
        <taxon>Anopheles</taxon>
    </lineage>
</organism>
<dbReference type="AlphaFoldDB" id="A0A4Y0BDF6"/>
<evidence type="ECO:0000313" key="6">
    <source>
        <dbReference type="EnsemblMetazoa" id="AFUN018870-PA"/>
    </source>
</evidence>
<accession>A0A4Y0BDF6</accession>
<dbReference type="SMART" id="SM00737">
    <property type="entry name" value="ML"/>
    <property type="match status" value="1"/>
</dbReference>
<dbReference type="Pfam" id="PF02221">
    <property type="entry name" value="E1_DerP2_DerF2"/>
    <property type="match status" value="1"/>
</dbReference>
<dbReference type="InterPro" id="IPR003172">
    <property type="entry name" value="ML_dom"/>
</dbReference>
<comment type="similarity">
    <text evidence="2">Belongs to the NPC2 family.</text>
</comment>
<feature type="domain" description="MD-2-related lipid-recognition" evidence="5">
    <location>
        <begin position="30"/>
        <end position="156"/>
    </location>
</feature>
<dbReference type="GO" id="GO:0005576">
    <property type="term" value="C:extracellular region"/>
    <property type="evidence" value="ECO:0007669"/>
    <property type="project" value="UniProtKB-SubCell"/>
</dbReference>
<dbReference type="EnsemblMetazoa" id="AFUN018870-RA">
    <property type="protein sequence ID" value="AFUN018870-PA"/>
    <property type="gene ID" value="AFUN018870"/>
</dbReference>
<evidence type="ECO:0000256" key="2">
    <source>
        <dbReference type="ARBA" id="ARBA00006370"/>
    </source>
</evidence>
<comment type="subcellular location">
    <subcellularLocation>
        <location evidence="1">Secreted</location>
    </subcellularLocation>
</comment>
<evidence type="ECO:0000256" key="3">
    <source>
        <dbReference type="ARBA" id="ARBA00022525"/>
    </source>
</evidence>
<keyword evidence="4" id="KW-0732">Signal</keyword>
<evidence type="ECO:0000259" key="5">
    <source>
        <dbReference type="SMART" id="SM00737"/>
    </source>
</evidence>
<reference evidence="6" key="1">
    <citation type="submission" date="2020-05" db="UniProtKB">
        <authorList>
            <consortium name="EnsemblMetazoa"/>
        </authorList>
    </citation>
    <scope>IDENTIFICATION</scope>
    <source>
        <strain evidence="6">FUMOZ</strain>
    </source>
</reference>
<name>A0A4Y0BDF6_ANOFN</name>
<evidence type="ECO:0000256" key="4">
    <source>
        <dbReference type="SAM" id="SignalP"/>
    </source>
</evidence>
<dbReference type="PROSITE" id="PS51257">
    <property type="entry name" value="PROKAR_LIPOPROTEIN"/>
    <property type="match status" value="1"/>
</dbReference>
<proteinExistence type="inferred from homology"/>
<feature type="signal peptide" evidence="4">
    <location>
        <begin position="1"/>
        <end position="27"/>
    </location>
</feature>
<protein>
    <submittedName>
        <fullName evidence="6">ML domain-containing protein</fullName>
    </submittedName>
</protein>
<keyword evidence="3" id="KW-0964">Secreted</keyword>
<sequence>MYKFVGRVVGFSFLTLALLACVNLTYGIEFRPCSDGKPQPAIVHIEGCPQMPCDIVRGGNSTMTMVYLAPFDAQSLRHEAWITFLGITAQMAINPGNEIGCDWLTGSSCPIHQGDLVISTHVSVFPSPAYPLIPYVIEFSILDEQNRVMVCFEYDIQIIAA</sequence>
<evidence type="ECO:0000256" key="1">
    <source>
        <dbReference type="ARBA" id="ARBA00004613"/>
    </source>
</evidence>
<dbReference type="STRING" id="62324.A0A4Y0BDF6"/>